<dbReference type="PANTHER" id="PTHR37310">
    <property type="entry name" value="CYTOPLASMIC PROTEIN-RELATED"/>
    <property type="match status" value="1"/>
</dbReference>
<proteinExistence type="predicted"/>
<dbReference type="EMBL" id="BMHT01000007">
    <property type="protein sequence ID" value="GGF21689.1"/>
    <property type="molecule type" value="Genomic_DNA"/>
</dbReference>
<comment type="caution">
    <text evidence="1">The sequence shown here is derived from an EMBL/GenBank/DDBJ whole genome shotgun (WGS) entry which is preliminary data.</text>
</comment>
<dbReference type="InterPro" id="IPR044543">
    <property type="entry name" value="YHJQ-like"/>
</dbReference>
<dbReference type="PANTHER" id="PTHR37310:SF1">
    <property type="entry name" value="CYTOPLASMIC PROTEIN"/>
    <property type="match status" value="1"/>
</dbReference>
<dbReference type="RefSeq" id="WP_188815507.1">
    <property type="nucleotide sequence ID" value="NZ_BMHT01000007.1"/>
</dbReference>
<dbReference type="Gene3D" id="1.20.1270.360">
    <property type="match status" value="1"/>
</dbReference>
<keyword evidence="2" id="KW-1185">Reference proteome</keyword>
<evidence type="ECO:0000313" key="2">
    <source>
        <dbReference type="Proteomes" id="UP000632273"/>
    </source>
</evidence>
<dbReference type="CDD" id="cd08026">
    <property type="entry name" value="DUF326"/>
    <property type="match status" value="1"/>
</dbReference>
<accession>A0ABQ1UP41</accession>
<gene>
    <name evidence="1" type="ORF">GCM10011383_36660</name>
</gene>
<reference evidence="2" key="1">
    <citation type="journal article" date="2019" name="Int. J. Syst. Evol. Microbiol.">
        <title>The Global Catalogue of Microorganisms (GCM) 10K type strain sequencing project: providing services to taxonomists for standard genome sequencing and annotation.</title>
        <authorList>
            <consortium name="The Broad Institute Genomics Platform"/>
            <consortium name="The Broad Institute Genome Sequencing Center for Infectious Disease"/>
            <person name="Wu L."/>
            <person name="Ma J."/>
        </authorList>
    </citation>
    <scope>NUCLEOTIDE SEQUENCE [LARGE SCALE GENOMIC DNA]</scope>
    <source>
        <strain evidence="2">CGMCC 1.15197</strain>
    </source>
</reference>
<dbReference type="InterPro" id="IPR005560">
    <property type="entry name" value="Csp_YhjQ"/>
</dbReference>
<name>A0ABQ1UP41_9BACT</name>
<evidence type="ECO:0008006" key="3">
    <source>
        <dbReference type="Google" id="ProtNLM"/>
    </source>
</evidence>
<evidence type="ECO:0000313" key="1">
    <source>
        <dbReference type="EMBL" id="GGF21689.1"/>
    </source>
</evidence>
<dbReference type="Pfam" id="PF03860">
    <property type="entry name" value="Csp"/>
    <property type="match status" value="1"/>
</dbReference>
<organism evidence="1 2">
    <name type="scientific">Hymenobacter cavernae</name>
    <dbReference type="NCBI Taxonomy" id="2044852"/>
    <lineage>
        <taxon>Bacteria</taxon>
        <taxon>Pseudomonadati</taxon>
        <taxon>Bacteroidota</taxon>
        <taxon>Cytophagia</taxon>
        <taxon>Cytophagales</taxon>
        <taxon>Hymenobacteraceae</taxon>
        <taxon>Hymenobacter</taxon>
    </lineage>
</organism>
<protein>
    <recommendedName>
        <fullName evidence="3">Four-helix bundle copper-binding protein</fullName>
    </recommendedName>
</protein>
<dbReference type="Proteomes" id="UP000632273">
    <property type="component" value="Unassembled WGS sequence"/>
</dbReference>
<sequence length="115" mass="12911">MSEPNAFTPQNPNAQAILEALNRCINACENCISGCLSEEHAQMMVRCIAYSRDCADYCRLTAAFIARRSEHAPHVIRECIEICQKCYLECSQHQDDHCKECAAACQACVEACRTY</sequence>